<dbReference type="InterPro" id="IPR013083">
    <property type="entry name" value="Znf_RING/FYVE/PHD"/>
</dbReference>
<dbReference type="SUPFAM" id="SSF57850">
    <property type="entry name" value="RING/U-box"/>
    <property type="match status" value="2"/>
</dbReference>
<sequence length="597" mass="66499">MDMDNEDFKVPIKEKKKAYEVDFTSLSQTAIEKMMDSELEHIAGIFGVDRDTAALLLRHLQWNKERLIEKYMDNASSVSIDAGISSPSTSTSSPTIPSAPGPSRRTTSRSSTKVLGPSPSTSKQRRTPPPAKKYTPSATSFTCHICFDDSPSLKTRALGCEHTFCLGCWVDYLGSRIRDEQELVIPCMAESCALRAPDSFVRAILVPDAGSPEAKSMTPEEKAAGQKLWERFGELGVRDFVGANKALKYCPYPACTNTVSCPSASTKASLTRIVPIVTCGARGIPQTSQSPSSSSSSPALNPYAAGGGSSDNTTLDTAASKEHVYCFGCPVESDHRPVVCGVARMWLKKCADDSETANWIKSNTKECPICQSTIEKNGGCNHMTCKKCKHEFCWVCMGPWTEHGTQWYSCNRYEEKAGIDARDQQSQSRASLERYLHYYNRWANHEQSSKLSLDLYAKTEKKMESLQSSSALTWIEVQFMRKAVDQAVRCRRTLQWTYAMGYFLENDNMKELFEANQRDLERSVEELSELLEGPVPVDKEGIGVLRQKVTDKTVYVQMRNEVMLEDTANGLVEGRWKWNAPVEGFSYEEDGDVDVLP</sequence>
<dbReference type="InterPro" id="IPR001841">
    <property type="entry name" value="Znf_RING"/>
</dbReference>
<feature type="domain" description="RING-type" evidence="12">
    <location>
        <begin position="139"/>
        <end position="414"/>
    </location>
</feature>
<evidence type="ECO:0000256" key="8">
    <source>
        <dbReference type="ARBA" id="ARBA00022833"/>
    </source>
</evidence>
<accession>A0A5C3Q303</accession>
<keyword evidence="8" id="KW-0862">Zinc</keyword>
<dbReference type="GO" id="GO:0061630">
    <property type="term" value="F:ubiquitin protein ligase activity"/>
    <property type="evidence" value="ECO:0007669"/>
    <property type="project" value="UniProtKB-EC"/>
</dbReference>
<dbReference type="EC" id="2.3.2.31" evidence="2"/>
<keyword evidence="5" id="KW-0677">Repeat</keyword>
<dbReference type="CDD" id="cd20356">
    <property type="entry name" value="Rcat_RBR_HHARI-like"/>
    <property type="match status" value="1"/>
</dbReference>
<dbReference type="PROSITE" id="PS50089">
    <property type="entry name" value="ZF_RING_2"/>
    <property type="match status" value="1"/>
</dbReference>
<dbReference type="PANTHER" id="PTHR11685">
    <property type="entry name" value="RBR FAMILY RING FINGER AND IBR DOMAIN-CONTAINING"/>
    <property type="match status" value="1"/>
</dbReference>
<dbReference type="EMBL" id="ML178881">
    <property type="protein sequence ID" value="TFK95537.1"/>
    <property type="molecule type" value="Genomic_DNA"/>
</dbReference>
<evidence type="ECO:0000256" key="10">
    <source>
        <dbReference type="SAM" id="MobiDB-lite"/>
    </source>
</evidence>
<dbReference type="InterPro" id="IPR002867">
    <property type="entry name" value="IBR_dom"/>
</dbReference>
<evidence type="ECO:0000259" key="12">
    <source>
        <dbReference type="PROSITE" id="PS51873"/>
    </source>
</evidence>
<dbReference type="OrthoDB" id="10009520at2759"/>
<dbReference type="InterPro" id="IPR045840">
    <property type="entry name" value="Ariadne"/>
</dbReference>
<dbReference type="PROSITE" id="PS00518">
    <property type="entry name" value="ZF_RING_1"/>
    <property type="match status" value="1"/>
</dbReference>
<evidence type="ECO:0000256" key="4">
    <source>
        <dbReference type="ARBA" id="ARBA00022723"/>
    </source>
</evidence>
<keyword evidence="14" id="KW-1185">Reference proteome</keyword>
<evidence type="ECO:0000259" key="11">
    <source>
        <dbReference type="PROSITE" id="PS50089"/>
    </source>
</evidence>
<evidence type="ECO:0000256" key="5">
    <source>
        <dbReference type="ARBA" id="ARBA00022737"/>
    </source>
</evidence>
<feature type="compositionally biased region" description="Low complexity" evidence="10">
    <location>
        <begin position="285"/>
        <end position="298"/>
    </location>
</feature>
<feature type="region of interest" description="Disordered" evidence="10">
    <location>
        <begin position="82"/>
        <end position="137"/>
    </location>
</feature>
<evidence type="ECO:0000256" key="3">
    <source>
        <dbReference type="ARBA" id="ARBA00022679"/>
    </source>
</evidence>
<dbReference type="Proteomes" id="UP000305067">
    <property type="component" value="Unassembled WGS sequence"/>
</dbReference>
<protein>
    <recommendedName>
        <fullName evidence="2">RBR-type E3 ubiquitin transferase</fullName>
        <ecNumber evidence="2">2.3.2.31</ecNumber>
    </recommendedName>
</protein>
<dbReference type="Pfam" id="PF22191">
    <property type="entry name" value="IBR_1"/>
    <property type="match status" value="1"/>
</dbReference>
<dbReference type="InterPro" id="IPR017907">
    <property type="entry name" value="Znf_RING_CS"/>
</dbReference>
<keyword evidence="6 9" id="KW-0863">Zinc-finger</keyword>
<dbReference type="STRING" id="1884261.A0A5C3Q303"/>
<gene>
    <name evidence="13" type="ORF">BDV98DRAFT_614623</name>
</gene>
<dbReference type="InterPro" id="IPR031127">
    <property type="entry name" value="E3_UB_ligase_RBR"/>
</dbReference>
<dbReference type="SMART" id="SM00647">
    <property type="entry name" value="IBR"/>
    <property type="match status" value="2"/>
</dbReference>
<organism evidence="13 14">
    <name type="scientific">Pterulicium gracile</name>
    <dbReference type="NCBI Taxonomy" id="1884261"/>
    <lineage>
        <taxon>Eukaryota</taxon>
        <taxon>Fungi</taxon>
        <taxon>Dikarya</taxon>
        <taxon>Basidiomycota</taxon>
        <taxon>Agaricomycotina</taxon>
        <taxon>Agaricomycetes</taxon>
        <taxon>Agaricomycetidae</taxon>
        <taxon>Agaricales</taxon>
        <taxon>Pleurotineae</taxon>
        <taxon>Pterulaceae</taxon>
        <taxon>Pterulicium</taxon>
    </lineage>
</organism>
<proteinExistence type="predicted"/>
<keyword evidence="4" id="KW-0479">Metal-binding</keyword>
<dbReference type="FunFam" id="1.20.120.1750:FF:000007">
    <property type="entry name" value="RBR-type E3 ubiquitin transferase"/>
    <property type="match status" value="1"/>
</dbReference>
<dbReference type="CDD" id="cd16773">
    <property type="entry name" value="RING-HC_RBR_TRIAD1"/>
    <property type="match status" value="1"/>
</dbReference>
<evidence type="ECO:0000256" key="1">
    <source>
        <dbReference type="ARBA" id="ARBA00001798"/>
    </source>
</evidence>
<evidence type="ECO:0000256" key="9">
    <source>
        <dbReference type="PROSITE-ProRule" id="PRU00175"/>
    </source>
</evidence>
<feature type="compositionally biased region" description="Low complexity" evidence="10">
    <location>
        <begin position="82"/>
        <end position="112"/>
    </location>
</feature>
<evidence type="ECO:0000313" key="14">
    <source>
        <dbReference type="Proteomes" id="UP000305067"/>
    </source>
</evidence>
<evidence type="ECO:0000256" key="6">
    <source>
        <dbReference type="ARBA" id="ARBA00022771"/>
    </source>
</evidence>
<dbReference type="GO" id="GO:0016567">
    <property type="term" value="P:protein ubiquitination"/>
    <property type="evidence" value="ECO:0007669"/>
    <property type="project" value="InterPro"/>
</dbReference>
<evidence type="ECO:0000256" key="2">
    <source>
        <dbReference type="ARBA" id="ARBA00012251"/>
    </source>
</evidence>
<dbReference type="Pfam" id="PF19422">
    <property type="entry name" value="Ariadne"/>
    <property type="match status" value="1"/>
</dbReference>
<dbReference type="AlphaFoldDB" id="A0A5C3Q303"/>
<dbReference type="Gene3D" id="1.20.120.1750">
    <property type="match status" value="1"/>
</dbReference>
<dbReference type="Gene3D" id="3.30.40.10">
    <property type="entry name" value="Zinc/RING finger domain, C3HC4 (zinc finger)"/>
    <property type="match status" value="1"/>
</dbReference>
<dbReference type="PROSITE" id="PS51873">
    <property type="entry name" value="TRIAD"/>
    <property type="match status" value="1"/>
</dbReference>
<feature type="domain" description="RING-type" evidence="11">
    <location>
        <begin position="367"/>
        <end position="410"/>
    </location>
</feature>
<name>A0A5C3Q303_9AGAR</name>
<dbReference type="InterPro" id="IPR044066">
    <property type="entry name" value="TRIAD_supradom"/>
</dbReference>
<comment type="catalytic activity">
    <reaction evidence="1">
        <text>[E2 ubiquitin-conjugating enzyme]-S-ubiquitinyl-L-cysteine + [acceptor protein]-L-lysine = [E2 ubiquitin-conjugating enzyme]-L-cysteine + [acceptor protein]-N(6)-ubiquitinyl-L-lysine.</text>
        <dbReference type="EC" id="2.3.2.31"/>
    </reaction>
</comment>
<feature type="region of interest" description="Disordered" evidence="10">
    <location>
        <begin position="285"/>
        <end position="312"/>
    </location>
</feature>
<dbReference type="GO" id="GO:0008270">
    <property type="term" value="F:zinc ion binding"/>
    <property type="evidence" value="ECO:0007669"/>
    <property type="project" value="UniProtKB-KW"/>
</dbReference>
<dbReference type="Pfam" id="PF21235">
    <property type="entry name" value="UBA_ARI1"/>
    <property type="match status" value="1"/>
</dbReference>
<dbReference type="InterPro" id="IPR048962">
    <property type="entry name" value="ARIH1-like_UBL"/>
</dbReference>
<evidence type="ECO:0000313" key="13">
    <source>
        <dbReference type="EMBL" id="TFK95537.1"/>
    </source>
</evidence>
<keyword evidence="3" id="KW-0808">Transferase</keyword>
<keyword evidence="7" id="KW-0833">Ubl conjugation pathway</keyword>
<reference evidence="13 14" key="1">
    <citation type="journal article" date="2019" name="Nat. Ecol. Evol.">
        <title>Megaphylogeny resolves global patterns of mushroom evolution.</title>
        <authorList>
            <person name="Varga T."/>
            <person name="Krizsan K."/>
            <person name="Foldi C."/>
            <person name="Dima B."/>
            <person name="Sanchez-Garcia M."/>
            <person name="Sanchez-Ramirez S."/>
            <person name="Szollosi G.J."/>
            <person name="Szarkandi J.G."/>
            <person name="Papp V."/>
            <person name="Albert L."/>
            <person name="Andreopoulos W."/>
            <person name="Angelini C."/>
            <person name="Antonin V."/>
            <person name="Barry K.W."/>
            <person name="Bougher N.L."/>
            <person name="Buchanan P."/>
            <person name="Buyck B."/>
            <person name="Bense V."/>
            <person name="Catcheside P."/>
            <person name="Chovatia M."/>
            <person name="Cooper J."/>
            <person name="Damon W."/>
            <person name="Desjardin D."/>
            <person name="Finy P."/>
            <person name="Geml J."/>
            <person name="Haridas S."/>
            <person name="Hughes K."/>
            <person name="Justo A."/>
            <person name="Karasinski D."/>
            <person name="Kautmanova I."/>
            <person name="Kiss B."/>
            <person name="Kocsube S."/>
            <person name="Kotiranta H."/>
            <person name="LaButti K.M."/>
            <person name="Lechner B.E."/>
            <person name="Liimatainen K."/>
            <person name="Lipzen A."/>
            <person name="Lukacs Z."/>
            <person name="Mihaltcheva S."/>
            <person name="Morgado L.N."/>
            <person name="Niskanen T."/>
            <person name="Noordeloos M.E."/>
            <person name="Ohm R.A."/>
            <person name="Ortiz-Santana B."/>
            <person name="Ovrebo C."/>
            <person name="Racz N."/>
            <person name="Riley R."/>
            <person name="Savchenko A."/>
            <person name="Shiryaev A."/>
            <person name="Soop K."/>
            <person name="Spirin V."/>
            <person name="Szebenyi C."/>
            <person name="Tomsovsky M."/>
            <person name="Tulloss R.E."/>
            <person name="Uehling J."/>
            <person name="Grigoriev I.V."/>
            <person name="Vagvolgyi C."/>
            <person name="Papp T."/>
            <person name="Martin F.M."/>
            <person name="Miettinen O."/>
            <person name="Hibbett D.S."/>
            <person name="Nagy L.G."/>
        </authorList>
    </citation>
    <scope>NUCLEOTIDE SEQUENCE [LARGE SCALE GENOMIC DNA]</scope>
    <source>
        <strain evidence="13 14">CBS 309.79</strain>
    </source>
</reference>
<evidence type="ECO:0000256" key="7">
    <source>
        <dbReference type="ARBA" id="ARBA00022786"/>
    </source>
</evidence>